<organism evidence="3 4">
    <name type="scientific">Mauremys mutica</name>
    <name type="common">yellowpond turtle</name>
    <dbReference type="NCBI Taxonomy" id="74926"/>
    <lineage>
        <taxon>Eukaryota</taxon>
        <taxon>Metazoa</taxon>
        <taxon>Chordata</taxon>
        <taxon>Craniata</taxon>
        <taxon>Vertebrata</taxon>
        <taxon>Euteleostomi</taxon>
        <taxon>Archelosauria</taxon>
        <taxon>Testudinata</taxon>
        <taxon>Testudines</taxon>
        <taxon>Cryptodira</taxon>
        <taxon>Durocryptodira</taxon>
        <taxon>Testudinoidea</taxon>
        <taxon>Geoemydidae</taxon>
        <taxon>Geoemydinae</taxon>
        <taxon>Mauremys</taxon>
    </lineage>
</organism>
<dbReference type="PROSITE" id="PS51257">
    <property type="entry name" value="PROKAR_LIPOPROTEIN"/>
    <property type="match status" value="1"/>
</dbReference>
<evidence type="ECO:0000313" key="3">
    <source>
        <dbReference type="EMBL" id="KAH1183705.1"/>
    </source>
</evidence>
<comment type="caution">
    <text evidence="3">The sequence shown here is derived from an EMBL/GenBank/DDBJ whole genome shotgun (WGS) entry which is preliminary data.</text>
</comment>
<evidence type="ECO:0000313" key="4">
    <source>
        <dbReference type="Proteomes" id="UP000827986"/>
    </source>
</evidence>
<evidence type="ECO:0008006" key="5">
    <source>
        <dbReference type="Google" id="ProtNLM"/>
    </source>
</evidence>
<evidence type="ECO:0000256" key="2">
    <source>
        <dbReference type="SAM" id="SignalP"/>
    </source>
</evidence>
<dbReference type="EMBL" id="JAHDVG010000465">
    <property type="protein sequence ID" value="KAH1183705.1"/>
    <property type="molecule type" value="Genomic_DNA"/>
</dbReference>
<keyword evidence="4" id="KW-1185">Reference proteome</keyword>
<feature type="chain" id="PRO_5039609182" description="Secreted protein" evidence="2">
    <location>
        <begin position="23"/>
        <end position="101"/>
    </location>
</feature>
<proteinExistence type="predicted"/>
<reference evidence="3" key="1">
    <citation type="submission" date="2021-09" db="EMBL/GenBank/DDBJ databases">
        <title>The genome of Mauremys mutica provides insights into the evolution of semi-aquatic lifestyle.</title>
        <authorList>
            <person name="Gong S."/>
            <person name="Gao Y."/>
        </authorList>
    </citation>
    <scope>NUCLEOTIDE SEQUENCE</scope>
    <source>
        <strain evidence="3">MM-2020</strain>
        <tissue evidence="3">Muscle</tissue>
    </source>
</reference>
<sequence>MRSCSAITAGHWNLTWLLGCLAYDCIGVQCEETSRKGSIAQDTTLLGKHLRVVTGQWQSHRPEELACPLAALSKMVLAKRPKSRNKGTLAGLKGSWSGQLD</sequence>
<evidence type="ECO:0000256" key="1">
    <source>
        <dbReference type="SAM" id="MobiDB-lite"/>
    </source>
</evidence>
<accession>A0A9D4B7X3</accession>
<feature type="signal peptide" evidence="2">
    <location>
        <begin position="1"/>
        <end position="22"/>
    </location>
</feature>
<name>A0A9D4B7X3_9SAUR</name>
<feature type="region of interest" description="Disordered" evidence="1">
    <location>
        <begin position="81"/>
        <end position="101"/>
    </location>
</feature>
<dbReference type="AlphaFoldDB" id="A0A9D4B7X3"/>
<keyword evidence="2" id="KW-0732">Signal</keyword>
<protein>
    <recommendedName>
        <fullName evidence="5">Secreted protein</fullName>
    </recommendedName>
</protein>
<dbReference type="Proteomes" id="UP000827986">
    <property type="component" value="Unassembled WGS sequence"/>
</dbReference>
<gene>
    <name evidence="3" type="ORF">KIL84_014321</name>
</gene>